<dbReference type="GO" id="GO:0005524">
    <property type="term" value="F:ATP binding"/>
    <property type="evidence" value="ECO:0007669"/>
    <property type="project" value="UniProtKB-KW"/>
</dbReference>
<evidence type="ECO:0000256" key="6">
    <source>
        <dbReference type="ARBA" id="ARBA00022840"/>
    </source>
</evidence>
<keyword evidence="7 9" id="KW-0234">DNA repair</keyword>
<dbReference type="GO" id="GO:0006281">
    <property type="term" value="P:DNA repair"/>
    <property type="evidence" value="ECO:0007669"/>
    <property type="project" value="UniProtKB-KW"/>
</dbReference>
<evidence type="ECO:0000256" key="4">
    <source>
        <dbReference type="ARBA" id="ARBA00022741"/>
    </source>
</evidence>
<evidence type="ECO:0000256" key="9">
    <source>
        <dbReference type="PIRNR" id="PIRNR003128"/>
    </source>
</evidence>
<gene>
    <name evidence="11" type="ORF">BKE30_06735</name>
</gene>
<keyword evidence="5 9" id="KW-0227">DNA damage</keyword>
<dbReference type="EMBL" id="MLCN01000016">
    <property type="protein sequence ID" value="ONG40837.1"/>
    <property type="molecule type" value="Genomic_DNA"/>
</dbReference>
<dbReference type="NCBIfam" id="TIGR00634">
    <property type="entry name" value="recN"/>
    <property type="match status" value="1"/>
</dbReference>
<protein>
    <recommendedName>
        <fullName evidence="3 9">DNA repair protein RecN</fullName>
    </recommendedName>
    <alternativeName>
        <fullName evidence="8 9">Recombination protein N</fullName>
    </alternativeName>
</protein>
<keyword evidence="4" id="KW-0547">Nucleotide-binding</keyword>
<proteinExistence type="inferred from homology"/>
<dbReference type="InterPro" id="IPR004604">
    <property type="entry name" value="DNA_recomb/repair_RecN"/>
</dbReference>
<dbReference type="InterPro" id="IPR027417">
    <property type="entry name" value="P-loop_NTPase"/>
</dbReference>
<dbReference type="AlphaFoldDB" id="A0A1S8CWK6"/>
<keyword evidence="6" id="KW-0067">ATP-binding</keyword>
<comment type="similarity">
    <text evidence="2 9">Belongs to the RecN family.</text>
</comment>
<dbReference type="GO" id="GO:0009432">
    <property type="term" value="P:SOS response"/>
    <property type="evidence" value="ECO:0007669"/>
    <property type="project" value="TreeGrafter"/>
</dbReference>
<dbReference type="GO" id="GO:0006310">
    <property type="term" value="P:DNA recombination"/>
    <property type="evidence" value="ECO:0007669"/>
    <property type="project" value="InterPro"/>
</dbReference>
<dbReference type="CDD" id="cd03241">
    <property type="entry name" value="ABC_RecN"/>
    <property type="match status" value="2"/>
</dbReference>
<evidence type="ECO:0000313" key="11">
    <source>
        <dbReference type="EMBL" id="ONG40837.1"/>
    </source>
</evidence>
<evidence type="ECO:0000256" key="2">
    <source>
        <dbReference type="ARBA" id="ARBA00009441"/>
    </source>
</evidence>
<dbReference type="Gene3D" id="3.40.50.300">
    <property type="entry name" value="P-loop containing nucleotide triphosphate hydrolases"/>
    <property type="match status" value="2"/>
</dbReference>
<dbReference type="InterPro" id="IPR003395">
    <property type="entry name" value="RecF/RecN/SMC_N"/>
</dbReference>
<evidence type="ECO:0000256" key="8">
    <source>
        <dbReference type="ARBA" id="ARBA00033408"/>
    </source>
</evidence>
<dbReference type="PANTHER" id="PTHR11059">
    <property type="entry name" value="DNA REPAIR PROTEIN RECN"/>
    <property type="match status" value="1"/>
</dbReference>
<reference evidence="11 12" key="1">
    <citation type="submission" date="2016-10" db="EMBL/GenBank/DDBJ databases">
        <title>Draft Genome sequence of Alkanindiges sp. strain H1.</title>
        <authorList>
            <person name="Subhash Y."/>
            <person name="Lee S."/>
        </authorList>
    </citation>
    <scope>NUCLEOTIDE SEQUENCE [LARGE SCALE GENOMIC DNA]</scope>
    <source>
        <strain evidence="11 12">H1</strain>
    </source>
</reference>
<dbReference type="SUPFAM" id="SSF52540">
    <property type="entry name" value="P-loop containing nucleoside triphosphate hydrolases"/>
    <property type="match status" value="2"/>
</dbReference>
<dbReference type="GO" id="GO:0043590">
    <property type="term" value="C:bacterial nucleoid"/>
    <property type="evidence" value="ECO:0007669"/>
    <property type="project" value="TreeGrafter"/>
</dbReference>
<evidence type="ECO:0000256" key="7">
    <source>
        <dbReference type="ARBA" id="ARBA00023204"/>
    </source>
</evidence>
<dbReference type="NCBIfam" id="NF008121">
    <property type="entry name" value="PRK10869.1"/>
    <property type="match status" value="1"/>
</dbReference>
<dbReference type="OrthoDB" id="9806954at2"/>
<feature type="domain" description="RecF/RecN/SMC N-terminal" evidence="10">
    <location>
        <begin position="2"/>
        <end position="513"/>
    </location>
</feature>
<sequence>MLTNLTLQNFALAEQLSLDLASGFNVLTGETGAGKSLLLDALSVCLGERTDVAHVRFGTDKADVTASFDYKKNDPIDVWLVERELNDNAGLDDEYGEIHLRRVILNNGRSKAWINGRPSSLTELKEAGRLLVQLYSQHSQQQLLEPPYPKNWLDRYTGLQAQAHDVRQAYHHWQHLLKEQQSALAAAASRQTRMIELEAQLEEILPLAPLNYTALEQEYDRLSHFESMMQDCAALLDGLDEQENNVMQQLAVFSRRAESQASRSPQLGEVSERLINAQSELTDAVALLRQFVDQQNFDPERMTELNEYLEVFHRLARKYRVTPEELNGLSETWQTELDRLNLLDDPEALAAQVEQSHQQFLTLAQALDKARRATATPLAENLTRQVRPLALPEAYFEFGFETLDQPNADGLSHIQLYFTANKGIPAQALARVASGGELSRIALVMQVMNAEKTEADVLVFDEVDVGISGGTAEIVGRLLRDLGKHVQILCITHQPQVAAQADQHLLVEKQQTKQASSIIYALEDEQRIIELARMSGGVEITETTLQHARHLLNLKHS</sequence>
<dbReference type="RefSeq" id="WP_076877850.1">
    <property type="nucleotide sequence ID" value="NZ_MLCN01000016.1"/>
</dbReference>
<keyword evidence="12" id="KW-1185">Reference proteome</keyword>
<evidence type="ECO:0000313" key="12">
    <source>
        <dbReference type="Proteomes" id="UP000192132"/>
    </source>
</evidence>
<dbReference type="Pfam" id="PF02463">
    <property type="entry name" value="SMC_N"/>
    <property type="match status" value="1"/>
</dbReference>
<dbReference type="STRING" id="1907941.BKE30_06735"/>
<dbReference type="PIRSF" id="PIRSF003128">
    <property type="entry name" value="RecN"/>
    <property type="match status" value="1"/>
</dbReference>
<evidence type="ECO:0000256" key="1">
    <source>
        <dbReference type="ARBA" id="ARBA00003618"/>
    </source>
</evidence>
<comment type="function">
    <text evidence="1 9">May be involved in recombinational repair of damaged DNA.</text>
</comment>
<organism evidence="11 12">
    <name type="scientific">Alkanindiges hydrocarboniclasticus</name>
    <dbReference type="NCBI Taxonomy" id="1907941"/>
    <lineage>
        <taxon>Bacteria</taxon>
        <taxon>Pseudomonadati</taxon>
        <taxon>Pseudomonadota</taxon>
        <taxon>Gammaproteobacteria</taxon>
        <taxon>Moraxellales</taxon>
        <taxon>Moraxellaceae</taxon>
        <taxon>Alkanindiges</taxon>
    </lineage>
</organism>
<comment type="caution">
    <text evidence="11">The sequence shown here is derived from an EMBL/GenBank/DDBJ whole genome shotgun (WGS) entry which is preliminary data.</text>
</comment>
<evidence type="ECO:0000256" key="3">
    <source>
        <dbReference type="ARBA" id="ARBA00021315"/>
    </source>
</evidence>
<dbReference type="Proteomes" id="UP000192132">
    <property type="component" value="Unassembled WGS sequence"/>
</dbReference>
<name>A0A1S8CWK6_9GAMM</name>
<dbReference type="PANTHER" id="PTHR11059:SF0">
    <property type="entry name" value="DNA REPAIR PROTEIN RECN"/>
    <property type="match status" value="1"/>
</dbReference>
<accession>A0A1S8CWK6</accession>
<evidence type="ECO:0000259" key="10">
    <source>
        <dbReference type="Pfam" id="PF02463"/>
    </source>
</evidence>
<evidence type="ECO:0000256" key="5">
    <source>
        <dbReference type="ARBA" id="ARBA00022763"/>
    </source>
</evidence>